<dbReference type="STRING" id="477690.SAMN05216474_1887"/>
<feature type="chain" id="PRO_5014996921" evidence="1">
    <location>
        <begin position="20"/>
        <end position="317"/>
    </location>
</feature>
<dbReference type="EMBL" id="FPAS01000002">
    <property type="protein sequence ID" value="SFT69833.1"/>
    <property type="molecule type" value="Genomic_DNA"/>
</dbReference>
<feature type="signal peptide" evidence="1">
    <location>
        <begin position="1"/>
        <end position="19"/>
    </location>
</feature>
<reference evidence="2 3" key="1">
    <citation type="submission" date="2016-10" db="EMBL/GenBank/DDBJ databases">
        <authorList>
            <person name="de Groot N.N."/>
        </authorList>
    </citation>
    <scope>NUCLEOTIDE SEQUENCE [LARGE SCALE GENOMIC DNA]</scope>
    <source>
        <strain evidence="2 3">CGMCC 1.7005</strain>
    </source>
</reference>
<evidence type="ECO:0000313" key="2">
    <source>
        <dbReference type="EMBL" id="SFT69833.1"/>
    </source>
</evidence>
<sequence>MKTNLLLLFLFCLNITAFAQEETPSSIPFIAYWTEGEVYSYELIKTKIKETKSSRTVEDSLVYTVTFEILEETDTSYTISYTQDPIYINGLKKEMLQDFKHLLTQNIIYETDETGLVKQMRNAGDVLKTMKENMETIFSLLSTEYPQTSVHKLNDLKTVIDEIFTEENIMSLAFKELTYFHFPFGYEFDTNGKVSYEDLLPNPFGGSPLRGDAEISISEVDAENMSCVLSHNMTVNPEDVNRFIKEFIEKLNTNFSESEKLELNDIDFQITDNNAFTIDYDLGLPLSIQTSRRTTVKEKTSTTTMTEGIKLQLIDAE</sequence>
<keyword evidence="1" id="KW-0732">Signal</keyword>
<name>A0A1I7A4H4_9FLAO</name>
<dbReference type="RefSeq" id="WP_139230320.1">
    <property type="nucleotide sequence ID" value="NZ_FPAS01000002.1"/>
</dbReference>
<evidence type="ECO:0000313" key="3">
    <source>
        <dbReference type="Proteomes" id="UP000236454"/>
    </source>
</evidence>
<dbReference type="OrthoDB" id="796401at2"/>
<dbReference type="Proteomes" id="UP000236454">
    <property type="component" value="Unassembled WGS sequence"/>
</dbReference>
<accession>A0A1I7A4H4</accession>
<protein>
    <submittedName>
        <fullName evidence="2">Uncharacterized protein</fullName>
    </submittedName>
</protein>
<evidence type="ECO:0000256" key="1">
    <source>
        <dbReference type="SAM" id="SignalP"/>
    </source>
</evidence>
<organism evidence="2 3">
    <name type="scientific">Lishizhenia tianjinensis</name>
    <dbReference type="NCBI Taxonomy" id="477690"/>
    <lineage>
        <taxon>Bacteria</taxon>
        <taxon>Pseudomonadati</taxon>
        <taxon>Bacteroidota</taxon>
        <taxon>Flavobacteriia</taxon>
        <taxon>Flavobacteriales</taxon>
        <taxon>Crocinitomicaceae</taxon>
        <taxon>Lishizhenia</taxon>
    </lineage>
</organism>
<dbReference type="AlphaFoldDB" id="A0A1I7A4H4"/>
<proteinExistence type="predicted"/>
<keyword evidence="3" id="KW-1185">Reference proteome</keyword>
<gene>
    <name evidence="2" type="ORF">SAMN05216474_1887</name>
</gene>